<sequence length="297" mass="31879">MTTPTTAPLAPGVHTAHIGGLAVRYHVHGQGPVCLAHPGGPGFTWDYLRAPAVEQHLTMVYVEPIGTGGSGRLPGHPHGYTRARYSAALDGLLDHLGCGPVHLLGHSHGGFVAQHYALRHPDRLAGLILYESAPAIGHDHFTEADRNLRARFSGHHDPHSADILDAWTRVPTISDDDAFTTTARRLLPAYLADHPARAAEFDALRKAITGTYISGLDTDLRPEVIDDRDRLGDLTLPVLIVVGAHDFICGPHWANALHTLLPHADLVTLRHSGHFGHLEEPDAFAGAVTAFAHTAAP</sequence>
<feature type="domain" description="AB hydrolase-1" evidence="1">
    <location>
        <begin position="37"/>
        <end position="281"/>
    </location>
</feature>
<dbReference type="AlphaFoldDB" id="A0A5D3FY69"/>
<dbReference type="EMBL" id="VSRQ01000001">
    <property type="protein sequence ID" value="TYK53028.1"/>
    <property type="molecule type" value="Genomic_DNA"/>
</dbReference>
<dbReference type="GO" id="GO:0016787">
    <property type="term" value="F:hydrolase activity"/>
    <property type="evidence" value="ECO:0007669"/>
    <property type="project" value="UniProtKB-KW"/>
</dbReference>
<evidence type="ECO:0000259" key="1">
    <source>
        <dbReference type="Pfam" id="PF00561"/>
    </source>
</evidence>
<proteinExistence type="predicted"/>
<dbReference type="InterPro" id="IPR050266">
    <property type="entry name" value="AB_hydrolase_sf"/>
</dbReference>
<dbReference type="Proteomes" id="UP000323505">
    <property type="component" value="Unassembled WGS sequence"/>
</dbReference>
<dbReference type="PRINTS" id="PR00412">
    <property type="entry name" value="EPOXHYDRLASE"/>
</dbReference>
<dbReference type="PANTHER" id="PTHR43798:SF33">
    <property type="entry name" value="HYDROLASE, PUTATIVE (AFU_ORTHOLOGUE AFUA_2G14860)-RELATED"/>
    <property type="match status" value="1"/>
</dbReference>
<keyword evidence="2" id="KW-0378">Hydrolase</keyword>
<dbReference type="PANTHER" id="PTHR43798">
    <property type="entry name" value="MONOACYLGLYCEROL LIPASE"/>
    <property type="match status" value="1"/>
</dbReference>
<dbReference type="InterPro" id="IPR029058">
    <property type="entry name" value="AB_hydrolase_fold"/>
</dbReference>
<protein>
    <submittedName>
        <fullName evidence="2">Alpha/beta hydrolase</fullName>
    </submittedName>
</protein>
<dbReference type="Gene3D" id="3.40.50.1820">
    <property type="entry name" value="alpha/beta hydrolase"/>
    <property type="match status" value="1"/>
</dbReference>
<dbReference type="InterPro" id="IPR000639">
    <property type="entry name" value="Epox_hydrolase-like"/>
</dbReference>
<dbReference type="RefSeq" id="WP_148757615.1">
    <property type="nucleotide sequence ID" value="NZ_VSRQ01000001.1"/>
</dbReference>
<reference evidence="2 3" key="1">
    <citation type="submission" date="2019-08" db="EMBL/GenBank/DDBJ databases">
        <title>Actinomadura sp. nov. CYP1-5 isolated from mountain soil.</title>
        <authorList>
            <person name="Songsumanus A."/>
            <person name="Kuncharoen N."/>
            <person name="Kudo T."/>
            <person name="Yuki M."/>
            <person name="Igarashi Y."/>
            <person name="Tanasupawat S."/>
        </authorList>
    </citation>
    <scope>NUCLEOTIDE SEQUENCE [LARGE SCALE GENOMIC DNA]</scope>
    <source>
        <strain evidence="2 3">CYP1-5</strain>
    </source>
</reference>
<name>A0A5D3FY69_9ACTN</name>
<dbReference type="Pfam" id="PF00561">
    <property type="entry name" value="Abhydrolase_1"/>
    <property type="match status" value="1"/>
</dbReference>
<comment type="caution">
    <text evidence="2">The sequence shown here is derived from an EMBL/GenBank/DDBJ whole genome shotgun (WGS) entry which is preliminary data.</text>
</comment>
<dbReference type="SUPFAM" id="SSF53474">
    <property type="entry name" value="alpha/beta-Hydrolases"/>
    <property type="match status" value="1"/>
</dbReference>
<accession>A0A5D3FY69</accession>
<dbReference type="InterPro" id="IPR000073">
    <property type="entry name" value="AB_hydrolase_1"/>
</dbReference>
<evidence type="ECO:0000313" key="2">
    <source>
        <dbReference type="EMBL" id="TYK53028.1"/>
    </source>
</evidence>
<evidence type="ECO:0000313" key="3">
    <source>
        <dbReference type="Proteomes" id="UP000323505"/>
    </source>
</evidence>
<organism evidence="2 3">
    <name type="scientific">Actinomadura decatromicini</name>
    <dbReference type="NCBI Taxonomy" id="2604572"/>
    <lineage>
        <taxon>Bacteria</taxon>
        <taxon>Bacillati</taxon>
        <taxon>Actinomycetota</taxon>
        <taxon>Actinomycetes</taxon>
        <taxon>Streptosporangiales</taxon>
        <taxon>Thermomonosporaceae</taxon>
        <taxon>Actinomadura</taxon>
    </lineage>
</organism>
<dbReference type="GO" id="GO:0016020">
    <property type="term" value="C:membrane"/>
    <property type="evidence" value="ECO:0007669"/>
    <property type="project" value="TreeGrafter"/>
</dbReference>
<keyword evidence="3" id="KW-1185">Reference proteome</keyword>
<gene>
    <name evidence="2" type="ORF">FXF68_04635</name>
</gene>